<sequence length="30" mass="3574">MFKVIKNFFKTLTMPTTIPPKNCPLWVCFK</sequence>
<organism evidence="1 2">
    <name type="scientific">Selenomonas ruminantium</name>
    <dbReference type="NCBI Taxonomy" id="971"/>
    <lineage>
        <taxon>Bacteria</taxon>
        <taxon>Bacillati</taxon>
        <taxon>Bacillota</taxon>
        <taxon>Negativicutes</taxon>
        <taxon>Selenomonadales</taxon>
        <taxon>Selenomonadaceae</taxon>
        <taxon>Selenomonas</taxon>
    </lineage>
</organism>
<reference evidence="1 2" key="1">
    <citation type="submission" date="2016-10" db="EMBL/GenBank/DDBJ databases">
        <authorList>
            <person name="de Groot N.N."/>
        </authorList>
    </citation>
    <scope>NUCLEOTIDE SEQUENCE [LARGE SCALE GENOMIC DNA]</scope>
    <source>
        <strain evidence="1 2">Z108</strain>
    </source>
</reference>
<accession>A0A1I3C3Q3</accession>
<dbReference type="Proteomes" id="UP000183639">
    <property type="component" value="Unassembled WGS sequence"/>
</dbReference>
<protein>
    <submittedName>
        <fullName evidence="1">Uncharacterized protein</fullName>
    </submittedName>
</protein>
<dbReference type="AlphaFoldDB" id="A0A1I3C3Q3"/>
<dbReference type="EMBL" id="FOQK01000002">
    <property type="protein sequence ID" value="SFH69205.1"/>
    <property type="molecule type" value="Genomic_DNA"/>
</dbReference>
<proteinExistence type="predicted"/>
<gene>
    <name evidence="1" type="ORF">SAMN04487861_102138</name>
</gene>
<evidence type="ECO:0000313" key="1">
    <source>
        <dbReference type="EMBL" id="SFH69205.1"/>
    </source>
</evidence>
<evidence type="ECO:0000313" key="2">
    <source>
        <dbReference type="Proteomes" id="UP000183639"/>
    </source>
</evidence>
<name>A0A1I3C3Q3_SELRU</name>